<evidence type="ECO:0000259" key="8">
    <source>
        <dbReference type="Pfam" id="PF06429"/>
    </source>
</evidence>
<evidence type="ECO:0000256" key="3">
    <source>
        <dbReference type="ARBA" id="ARBA00017941"/>
    </source>
</evidence>
<comment type="caution">
    <text evidence="9">The sequence shown here is derived from an EMBL/GenBank/DDBJ whole genome shotgun (WGS) entry which is preliminary data.</text>
</comment>
<dbReference type="AlphaFoldDB" id="A0A5C6FUE9"/>
<comment type="subunit">
    <text evidence="5 6">The basal body constitutes a major portion of the flagellar organelle and consists of four rings (L,P,S, and M) mounted on a central rod. The rod consists of about 26 subunits of FlgG in the distal portion, and FlgB, FlgC and FlgF are thought to build up the proximal portion of the rod with about 6 subunits each.</text>
</comment>
<dbReference type="NCBIfam" id="TIGR01395">
    <property type="entry name" value="FlgC"/>
    <property type="match status" value="1"/>
</dbReference>
<dbReference type="InterPro" id="IPR001444">
    <property type="entry name" value="Flag_bb_rod_N"/>
</dbReference>
<name>A0A5C6FUE9_9PLAN</name>
<sequence>MISSLDISTSALVAQRTRLNAISGNIANMSSLTDETGAANPYKARQVVFQTDTTVSDDQGVAGVKVKEILQDQSGPQYRYQPNHPLAIQDGKWKGYVAYPNIDLTTQMVDALETTRAYEANVGVIEISKNMGRERLTILA</sequence>
<evidence type="ECO:0000256" key="5">
    <source>
        <dbReference type="ARBA" id="ARBA00025933"/>
    </source>
</evidence>
<keyword evidence="9" id="KW-0969">Cilium</keyword>
<dbReference type="EMBL" id="SJPZ01000001">
    <property type="protein sequence ID" value="TWU64783.1"/>
    <property type="molecule type" value="Genomic_DNA"/>
</dbReference>
<dbReference type="Pfam" id="PF06429">
    <property type="entry name" value="Flg_bbr_C"/>
    <property type="match status" value="1"/>
</dbReference>
<reference evidence="9 10" key="1">
    <citation type="submission" date="2019-02" db="EMBL/GenBank/DDBJ databases">
        <title>Deep-cultivation of Planctomycetes and their phenomic and genomic characterization uncovers novel biology.</title>
        <authorList>
            <person name="Wiegand S."/>
            <person name="Jogler M."/>
            <person name="Boedeker C."/>
            <person name="Pinto D."/>
            <person name="Vollmers J."/>
            <person name="Rivas-Marin E."/>
            <person name="Kohn T."/>
            <person name="Peeters S.H."/>
            <person name="Heuer A."/>
            <person name="Rast P."/>
            <person name="Oberbeckmann S."/>
            <person name="Bunk B."/>
            <person name="Jeske O."/>
            <person name="Meyerdierks A."/>
            <person name="Storesund J.E."/>
            <person name="Kallscheuer N."/>
            <person name="Luecker S."/>
            <person name="Lage O.M."/>
            <person name="Pohl T."/>
            <person name="Merkel B.J."/>
            <person name="Hornburger P."/>
            <person name="Mueller R.-W."/>
            <person name="Bruemmer F."/>
            <person name="Labrenz M."/>
            <person name="Spormann A.M."/>
            <person name="Op Den Camp H."/>
            <person name="Overmann J."/>
            <person name="Amann R."/>
            <person name="Jetten M.S.M."/>
            <person name="Mascher T."/>
            <person name="Medema M.H."/>
            <person name="Devos D.P."/>
            <person name="Kaster A.-K."/>
            <person name="Ovreas L."/>
            <person name="Rohde M."/>
            <person name="Galperin M.Y."/>
            <person name="Jogler C."/>
        </authorList>
    </citation>
    <scope>NUCLEOTIDE SEQUENCE [LARGE SCALE GENOMIC DNA]</scope>
    <source>
        <strain evidence="9 10">V7</strain>
    </source>
</reference>
<evidence type="ECO:0000256" key="1">
    <source>
        <dbReference type="ARBA" id="ARBA00004117"/>
    </source>
</evidence>
<dbReference type="PANTHER" id="PTHR30435">
    <property type="entry name" value="FLAGELLAR PROTEIN"/>
    <property type="match status" value="1"/>
</dbReference>
<dbReference type="OrthoDB" id="9794148at2"/>
<keyword evidence="9" id="KW-0966">Cell projection</keyword>
<evidence type="ECO:0000256" key="6">
    <source>
        <dbReference type="RuleBase" id="RU362062"/>
    </source>
</evidence>
<feature type="domain" description="Flagellar basal-body/hook protein C-terminal" evidence="8">
    <location>
        <begin position="95"/>
        <end position="131"/>
    </location>
</feature>
<organism evidence="9 10">
    <name type="scientific">Crateriforma conspicua</name>
    <dbReference type="NCBI Taxonomy" id="2527996"/>
    <lineage>
        <taxon>Bacteria</taxon>
        <taxon>Pseudomonadati</taxon>
        <taxon>Planctomycetota</taxon>
        <taxon>Planctomycetia</taxon>
        <taxon>Planctomycetales</taxon>
        <taxon>Planctomycetaceae</taxon>
        <taxon>Crateriforma</taxon>
    </lineage>
</organism>
<keyword evidence="9" id="KW-0282">Flagellum</keyword>
<evidence type="ECO:0000259" key="7">
    <source>
        <dbReference type="Pfam" id="PF00460"/>
    </source>
</evidence>
<evidence type="ECO:0000256" key="4">
    <source>
        <dbReference type="ARBA" id="ARBA00023143"/>
    </source>
</evidence>
<comment type="subcellular location">
    <subcellularLocation>
        <location evidence="1 6">Bacterial flagellum basal body</location>
    </subcellularLocation>
</comment>
<dbReference type="RefSeq" id="WP_146410401.1">
    <property type="nucleotide sequence ID" value="NZ_SJPZ01000001.1"/>
</dbReference>
<keyword evidence="4 6" id="KW-0975">Bacterial flagellum</keyword>
<dbReference type="GO" id="GO:0071978">
    <property type="term" value="P:bacterial-type flagellum-dependent swarming motility"/>
    <property type="evidence" value="ECO:0007669"/>
    <property type="project" value="TreeGrafter"/>
</dbReference>
<dbReference type="Pfam" id="PF00460">
    <property type="entry name" value="Flg_bb_rod"/>
    <property type="match status" value="1"/>
</dbReference>
<dbReference type="InterPro" id="IPR010930">
    <property type="entry name" value="Flg_bb/hook_C_dom"/>
</dbReference>
<comment type="similarity">
    <text evidence="2">Belongs to the flagella basal body rod proteins family.</text>
</comment>
<evidence type="ECO:0000313" key="10">
    <source>
        <dbReference type="Proteomes" id="UP000316476"/>
    </source>
</evidence>
<feature type="domain" description="Flagellar basal body rod protein N-terminal" evidence="7">
    <location>
        <begin position="5"/>
        <end position="30"/>
    </location>
</feature>
<protein>
    <recommendedName>
        <fullName evidence="3 6">Flagellar basal-body rod protein FlgC</fullName>
    </recommendedName>
</protein>
<evidence type="ECO:0000313" key="9">
    <source>
        <dbReference type="EMBL" id="TWU64783.1"/>
    </source>
</evidence>
<gene>
    <name evidence="9" type="primary">flgC</name>
    <name evidence="9" type="ORF">V7x_03270</name>
</gene>
<proteinExistence type="inferred from homology"/>
<dbReference type="Proteomes" id="UP000316476">
    <property type="component" value="Unassembled WGS sequence"/>
</dbReference>
<evidence type="ECO:0000256" key="2">
    <source>
        <dbReference type="ARBA" id="ARBA00009677"/>
    </source>
</evidence>
<dbReference type="GO" id="GO:0030694">
    <property type="term" value="C:bacterial-type flagellum basal body, rod"/>
    <property type="evidence" value="ECO:0007669"/>
    <property type="project" value="UniProtKB-UniRule"/>
</dbReference>
<accession>A0A5C6FUE9</accession>
<dbReference type="InterPro" id="IPR006299">
    <property type="entry name" value="FlgC"/>
</dbReference>
<dbReference type="PANTHER" id="PTHR30435:SF2">
    <property type="entry name" value="FLAGELLAR BASAL-BODY ROD PROTEIN FLGC"/>
    <property type="match status" value="1"/>
</dbReference>